<evidence type="ECO:0000313" key="5">
    <source>
        <dbReference type="EMBL" id="TWX66570.1"/>
    </source>
</evidence>
<keyword evidence="2" id="KW-1133">Transmembrane helix</keyword>
<keyword evidence="3" id="KW-0732">Signal</keyword>
<organism evidence="5 7">
    <name type="scientific">Colwellia hornerae</name>
    <dbReference type="NCBI Taxonomy" id="89402"/>
    <lineage>
        <taxon>Bacteria</taxon>
        <taxon>Pseudomonadati</taxon>
        <taxon>Pseudomonadota</taxon>
        <taxon>Gammaproteobacteria</taxon>
        <taxon>Alteromonadales</taxon>
        <taxon>Colwelliaceae</taxon>
        <taxon>Colwellia</taxon>
    </lineage>
</organism>
<comment type="caution">
    <text evidence="5">The sequence shown here is derived from an EMBL/GenBank/DDBJ whole genome shotgun (WGS) entry which is preliminary data.</text>
</comment>
<protein>
    <recommendedName>
        <fullName evidence="8">GGDEF domain-containing protein</fullName>
    </recommendedName>
</protein>
<dbReference type="SMART" id="SM00028">
    <property type="entry name" value="TPR"/>
    <property type="match status" value="4"/>
</dbReference>
<dbReference type="SUPFAM" id="SSF48452">
    <property type="entry name" value="TPR-like"/>
    <property type="match status" value="1"/>
</dbReference>
<sequence length="610" mass="69797">MPCKLLLILFLFIAPSFCFANDALNVEQNIKDVERYFLQDAENLPYEDVIALSKKILEYQENYTVQTRGKTFIILADVANNKGEDSEAFQFAQDGLSLQGLEQAIKFNLLLKVADGYYLQEKYEQTENMATNVILMADSPQVLKYRLIALSYRAVTYALQNKNDLAMNDLKQVEILISVNPQYEDHLCLLEILSTAHYYLSDYQTSLTMQNKLLTLKFDLNKLANIDQTYLHLGRAYFQLNLFDDAYNAFWEAQKYSKNKNAPISVAYAELGLAEVLLKQGEFRNSHNWLLSASAKFNEKTLSKPYLTSLILLAETASLLNNKALYQHYLQLAELIAKNIKLSKKQAKLLLLLSDMYQQNGDYKNALMVHKNYLKLLQQFQKKVEPSLITNPSHMLSANDKSRNLILNLAEQSKLQAQFNAKYIAQEQIIYLLVVIVILLLITLVFFGLRQRTLRLNQVYDEVEQPLSYLVTPSQTKKNYQLNYKMARKYDYPLAIGYLSVVNWQELSFHFNDKIMLEVSKTLATLLNGSKGEFDEAGTINDGEYLLIGPHQTESEIAIKLNSLANAIKLRFFANLGDYSVKIGYAYGSPTAQDIDPYIFLSRLSEATKA</sequence>
<dbReference type="InterPro" id="IPR011990">
    <property type="entry name" value="TPR-like_helical_dom_sf"/>
</dbReference>
<evidence type="ECO:0000256" key="2">
    <source>
        <dbReference type="SAM" id="Phobius"/>
    </source>
</evidence>
<gene>
    <name evidence="4" type="ORF">ESZ26_11220</name>
    <name evidence="5" type="ORF">ESZ27_10050</name>
</gene>
<evidence type="ECO:0000256" key="1">
    <source>
        <dbReference type="PROSITE-ProRule" id="PRU00339"/>
    </source>
</evidence>
<keyword evidence="2" id="KW-0812">Transmembrane</keyword>
<evidence type="ECO:0000256" key="3">
    <source>
        <dbReference type="SAM" id="SignalP"/>
    </source>
</evidence>
<evidence type="ECO:0000313" key="7">
    <source>
        <dbReference type="Proteomes" id="UP000321917"/>
    </source>
</evidence>
<feature type="repeat" description="TPR" evidence="1">
    <location>
        <begin position="227"/>
        <end position="260"/>
    </location>
</feature>
<dbReference type="EMBL" id="VOLQ01000017">
    <property type="protein sequence ID" value="TWX66570.1"/>
    <property type="molecule type" value="Genomic_DNA"/>
</dbReference>
<keyword evidence="2" id="KW-0472">Membrane</keyword>
<dbReference type="OrthoDB" id="6219720at2"/>
<feature type="signal peptide" evidence="3">
    <location>
        <begin position="1"/>
        <end position="20"/>
    </location>
</feature>
<dbReference type="PROSITE" id="PS50005">
    <property type="entry name" value="TPR"/>
    <property type="match status" value="1"/>
</dbReference>
<evidence type="ECO:0000313" key="4">
    <source>
        <dbReference type="EMBL" id="TWX58694.1"/>
    </source>
</evidence>
<evidence type="ECO:0008006" key="8">
    <source>
        <dbReference type="Google" id="ProtNLM"/>
    </source>
</evidence>
<dbReference type="Gene3D" id="1.25.40.10">
    <property type="entry name" value="Tetratricopeptide repeat domain"/>
    <property type="match status" value="1"/>
</dbReference>
<keyword evidence="1" id="KW-0802">TPR repeat</keyword>
<proteinExistence type="predicted"/>
<dbReference type="InterPro" id="IPR019734">
    <property type="entry name" value="TPR_rpt"/>
</dbReference>
<dbReference type="RefSeq" id="WP_146796525.1">
    <property type="nucleotide sequence ID" value="NZ_VOLP01000002.1"/>
</dbReference>
<evidence type="ECO:0000313" key="6">
    <source>
        <dbReference type="Proteomes" id="UP000321525"/>
    </source>
</evidence>
<dbReference type="Proteomes" id="UP000321525">
    <property type="component" value="Unassembled WGS sequence"/>
</dbReference>
<name>A0A5C6QD02_9GAMM</name>
<dbReference type="AlphaFoldDB" id="A0A5C6QD02"/>
<accession>A0A5C6QD02</accession>
<reference evidence="5 7" key="1">
    <citation type="submission" date="2019-07" db="EMBL/GenBank/DDBJ databases">
        <title>Genomes of sea-ice associated Colwellia species.</title>
        <authorList>
            <person name="Bowman J.P."/>
        </authorList>
    </citation>
    <scope>NUCLEOTIDE SEQUENCE [LARGE SCALE GENOMIC DNA]</scope>
    <source>
        <strain evidence="4 6">ACAM 607</strain>
        <strain evidence="5 7">IC036</strain>
    </source>
</reference>
<feature type="transmembrane region" description="Helical" evidence="2">
    <location>
        <begin position="429"/>
        <end position="449"/>
    </location>
</feature>
<keyword evidence="6" id="KW-1185">Reference proteome</keyword>
<dbReference type="EMBL" id="VOLR01000014">
    <property type="protein sequence ID" value="TWX58694.1"/>
    <property type="molecule type" value="Genomic_DNA"/>
</dbReference>
<feature type="chain" id="PRO_5022883744" description="GGDEF domain-containing protein" evidence="3">
    <location>
        <begin position="21"/>
        <end position="610"/>
    </location>
</feature>
<dbReference type="Proteomes" id="UP000321917">
    <property type="component" value="Unassembled WGS sequence"/>
</dbReference>